<keyword evidence="2" id="KW-1185">Reference proteome</keyword>
<dbReference type="AlphaFoldDB" id="A0A0A0JIR8"/>
<dbReference type="STRING" id="1385521.N803_16385"/>
<dbReference type="OrthoDB" id="3827359at2"/>
<organism evidence="1 2">
    <name type="scientific">Knoellia subterranea KCTC 19937</name>
    <dbReference type="NCBI Taxonomy" id="1385521"/>
    <lineage>
        <taxon>Bacteria</taxon>
        <taxon>Bacillati</taxon>
        <taxon>Actinomycetota</taxon>
        <taxon>Actinomycetes</taxon>
        <taxon>Micrococcales</taxon>
        <taxon>Intrasporangiaceae</taxon>
        <taxon>Knoellia</taxon>
    </lineage>
</organism>
<evidence type="ECO:0000313" key="1">
    <source>
        <dbReference type="EMBL" id="KGN36993.1"/>
    </source>
</evidence>
<dbReference type="eggNOG" id="ENOG5032Z7Q">
    <property type="taxonomic scope" value="Bacteria"/>
</dbReference>
<gene>
    <name evidence="1" type="ORF">N803_16385</name>
</gene>
<dbReference type="EMBL" id="AVPK01000007">
    <property type="protein sequence ID" value="KGN36993.1"/>
    <property type="molecule type" value="Genomic_DNA"/>
</dbReference>
<protein>
    <submittedName>
        <fullName evidence="1">Uncharacterized protein</fullName>
    </submittedName>
</protein>
<proteinExistence type="predicted"/>
<sequence>MRWDLLFDDLEAQLGAEERRERDSEVADRTRRERATVELGARLAAAVGTAVRLRLVSGTQLRGELLDLGEDWLLVQLETGRQAVVPFAAVVGISGLPQRASAARTARRFALGYALRALSRDRAPVAMTDTSGQVLTGTIDVVGADSLDLSEHAIGESRRPENVRERHTVPFWAVVLVEAR</sequence>
<dbReference type="Proteomes" id="UP000030011">
    <property type="component" value="Unassembled WGS sequence"/>
</dbReference>
<dbReference type="RefSeq" id="WP_035905887.1">
    <property type="nucleotide sequence ID" value="NZ_AVPK01000007.1"/>
</dbReference>
<name>A0A0A0JIR8_9MICO</name>
<accession>A0A0A0JIR8</accession>
<evidence type="ECO:0000313" key="2">
    <source>
        <dbReference type="Proteomes" id="UP000030011"/>
    </source>
</evidence>
<comment type="caution">
    <text evidence="1">The sequence shown here is derived from an EMBL/GenBank/DDBJ whole genome shotgun (WGS) entry which is preliminary data.</text>
</comment>
<reference evidence="1 2" key="1">
    <citation type="submission" date="2013-08" db="EMBL/GenBank/DDBJ databases">
        <title>The genome sequence of Knoellia subterranea.</title>
        <authorList>
            <person name="Zhu W."/>
            <person name="Wang G."/>
        </authorList>
    </citation>
    <scope>NUCLEOTIDE SEQUENCE [LARGE SCALE GENOMIC DNA]</scope>
    <source>
        <strain evidence="1 2">KCTC 19937</strain>
    </source>
</reference>